<name>A0A1D3L7K9_PLABE</name>
<reference evidence="1 2" key="1">
    <citation type="submission" date="2016-08" db="EMBL/GenBank/DDBJ databases">
        <authorList>
            <consortium name="Pathogen Informatics"/>
        </authorList>
    </citation>
    <scope>NUCLEOTIDE SEQUENCE [LARGE SCALE GENOMIC DNA]</scope>
    <source>
        <strain evidence="1 2">SP11 RLL</strain>
    </source>
</reference>
<gene>
    <name evidence="1" type="ORF">PBSP11RLL_000513400</name>
</gene>
<dbReference type="Proteomes" id="UP000219974">
    <property type="component" value="Unassembled WGS sequence"/>
</dbReference>
<accession>A0A1D3L7K9</accession>
<organism evidence="1 2">
    <name type="scientific">Plasmodium berghei</name>
    <dbReference type="NCBI Taxonomy" id="5821"/>
    <lineage>
        <taxon>Eukaryota</taxon>
        <taxon>Sar</taxon>
        <taxon>Alveolata</taxon>
        <taxon>Apicomplexa</taxon>
        <taxon>Aconoidasida</taxon>
        <taxon>Haemosporida</taxon>
        <taxon>Plasmodiidae</taxon>
        <taxon>Plasmodium</taxon>
        <taxon>Plasmodium (Vinckeia)</taxon>
    </lineage>
</organism>
<dbReference type="AlphaFoldDB" id="A0A1D3L7K9"/>
<dbReference type="EMBL" id="FMIH01000199">
    <property type="protein sequence ID" value="SCL84225.1"/>
    <property type="molecule type" value="Genomic_DNA"/>
</dbReference>
<protein>
    <submittedName>
        <fullName evidence="1">Plasmodium variant antigen protein Cir/Yir/Bir, putative</fullName>
    </submittedName>
</protein>
<proteinExistence type="predicted"/>
<dbReference type="InterPro" id="IPR006477">
    <property type="entry name" value="Yir_bir_cir"/>
</dbReference>
<sequence length="66" mass="7614">MDLKYDSSNKNYQIINEDHLKKHCDNENCGSDFEKISAGCLYLFDAFFKNSSLFESVAKNNIDIVE</sequence>
<dbReference type="Pfam" id="PF06022">
    <property type="entry name" value="Cir_Bir_Yir"/>
    <property type="match status" value="1"/>
</dbReference>
<evidence type="ECO:0000313" key="2">
    <source>
        <dbReference type="Proteomes" id="UP000219974"/>
    </source>
</evidence>
<evidence type="ECO:0000313" key="1">
    <source>
        <dbReference type="EMBL" id="SCL84225.1"/>
    </source>
</evidence>